<name>A0A9X4F131_9VIBR</name>
<organism evidence="1 2">
    <name type="scientific">Vibrio aestuarianus</name>
    <dbReference type="NCBI Taxonomy" id="28171"/>
    <lineage>
        <taxon>Bacteria</taxon>
        <taxon>Pseudomonadati</taxon>
        <taxon>Pseudomonadota</taxon>
        <taxon>Gammaproteobacteria</taxon>
        <taxon>Vibrionales</taxon>
        <taxon>Vibrionaceae</taxon>
        <taxon>Vibrio</taxon>
    </lineage>
</organism>
<gene>
    <name evidence="1" type="ORF">L9W94_10355</name>
</gene>
<accession>A0A9X4F131</accession>
<dbReference type="Proteomes" id="UP001140979">
    <property type="component" value="Unassembled WGS sequence"/>
</dbReference>
<evidence type="ECO:0000313" key="1">
    <source>
        <dbReference type="EMBL" id="MDE1242545.1"/>
    </source>
</evidence>
<dbReference type="RefSeq" id="WP_274683247.1">
    <property type="nucleotide sequence ID" value="NZ_JAKNBA010000015.1"/>
</dbReference>
<sequence>MKTSLKEISKKKLLLNLKKKYFRSIVERIIGGCVVQAPFLSAIQKAKEFAKELYTQWNVKDVQVGTMINFIQSNCKSSLFNGMSSLSHNTLRKIIQPYAPKSAFRKGRSSPSNIAAIELEAKRLFGTEAFLF</sequence>
<comment type="caution">
    <text evidence="1">The sequence shown here is derived from an EMBL/GenBank/DDBJ whole genome shotgun (WGS) entry which is preliminary data.</text>
</comment>
<proteinExistence type="predicted"/>
<protein>
    <submittedName>
        <fullName evidence="1">Uncharacterized protein</fullName>
    </submittedName>
</protein>
<dbReference type="AlphaFoldDB" id="A0A9X4F131"/>
<dbReference type="EMBL" id="JAKNBA010000015">
    <property type="protein sequence ID" value="MDE1242545.1"/>
    <property type="molecule type" value="Genomic_DNA"/>
</dbReference>
<reference evidence="1" key="1">
    <citation type="submission" date="2022-02" db="EMBL/GenBank/DDBJ databases">
        <title>Emergence and expansion in Europe of a Vibrio aestuarianus clonal complex pathogenic for oysters.</title>
        <authorList>
            <person name="Mesnil A."/>
            <person name="Travers M.-A."/>
        </authorList>
    </citation>
    <scope>NUCLEOTIDE SEQUENCE</scope>
    <source>
        <strain evidence="1">19_064_11T1</strain>
    </source>
</reference>
<evidence type="ECO:0000313" key="2">
    <source>
        <dbReference type="Proteomes" id="UP001140979"/>
    </source>
</evidence>